<keyword evidence="3" id="KW-0808">Transferase</keyword>
<dbReference type="GO" id="GO:0009007">
    <property type="term" value="F:site-specific DNA-methyltransferase (adenine-specific) activity"/>
    <property type="evidence" value="ECO:0007669"/>
    <property type="project" value="UniProtKB-EC"/>
</dbReference>
<dbReference type="EC" id="2.1.1.72" evidence="1"/>
<reference evidence="6" key="1">
    <citation type="journal article" date="2014" name="Front. Microbiol.">
        <title>High frequency of phylogenetically diverse reductive dehalogenase-homologous genes in deep subseafloor sedimentary metagenomes.</title>
        <authorList>
            <person name="Kawai M."/>
            <person name="Futagami T."/>
            <person name="Toyoda A."/>
            <person name="Takaki Y."/>
            <person name="Nishi S."/>
            <person name="Hori S."/>
            <person name="Arai W."/>
            <person name="Tsubouchi T."/>
            <person name="Morono Y."/>
            <person name="Uchiyama I."/>
            <person name="Ito T."/>
            <person name="Fujiyama A."/>
            <person name="Inagaki F."/>
            <person name="Takami H."/>
        </authorList>
    </citation>
    <scope>NUCLEOTIDE SEQUENCE</scope>
    <source>
        <strain evidence="6">Expedition CK06-06</strain>
    </source>
</reference>
<evidence type="ECO:0000313" key="6">
    <source>
        <dbReference type="EMBL" id="GAH02317.1"/>
    </source>
</evidence>
<dbReference type="GO" id="GO:0032259">
    <property type="term" value="P:methylation"/>
    <property type="evidence" value="ECO:0007669"/>
    <property type="project" value="UniProtKB-KW"/>
</dbReference>
<evidence type="ECO:0000256" key="2">
    <source>
        <dbReference type="ARBA" id="ARBA00022603"/>
    </source>
</evidence>
<keyword evidence="2" id="KW-0489">Methyltransferase</keyword>
<dbReference type="Pfam" id="PF12950">
    <property type="entry name" value="TaqI_C"/>
    <property type="match status" value="1"/>
</dbReference>
<gene>
    <name evidence="6" type="ORF">S01H4_41844</name>
</gene>
<organism evidence="6">
    <name type="scientific">marine sediment metagenome</name>
    <dbReference type="NCBI Taxonomy" id="412755"/>
    <lineage>
        <taxon>unclassified sequences</taxon>
        <taxon>metagenomes</taxon>
        <taxon>ecological metagenomes</taxon>
    </lineage>
</organism>
<dbReference type="InterPro" id="IPR025931">
    <property type="entry name" value="TaqI_C"/>
</dbReference>
<feature type="non-terminal residue" evidence="6">
    <location>
        <position position="1"/>
    </location>
</feature>
<dbReference type="InterPro" id="IPR050953">
    <property type="entry name" value="N4_N6_ade-DNA_methylase"/>
</dbReference>
<accession>X1C4M5</accession>
<name>X1C4M5_9ZZZZ</name>
<dbReference type="AlphaFoldDB" id="X1C4M5"/>
<evidence type="ECO:0000256" key="1">
    <source>
        <dbReference type="ARBA" id="ARBA00011900"/>
    </source>
</evidence>
<comment type="caution">
    <text evidence="6">The sequence shown here is derived from an EMBL/GenBank/DDBJ whole genome shotgun (WGS) entry which is preliminary data.</text>
</comment>
<comment type="catalytic activity">
    <reaction evidence="4">
        <text>a 2'-deoxyadenosine in DNA + S-adenosyl-L-methionine = an N(6)-methyl-2'-deoxyadenosine in DNA + S-adenosyl-L-homocysteine + H(+)</text>
        <dbReference type="Rhea" id="RHEA:15197"/>
        <dbReference type="Rhea" id="RHEA-COMP:12418"/>
        <dbReference type="Rhea" id="RHEA-COMP:12419"/>
        <dbReference type="ChEBI" id="CHEBI:15378"/>
        <dbReference type="ChEBI" id="CHEBI:57856"/>
        <dbReference type="ChEBI" id="CHEBI:59789"/>
        <dbReference type="ChEBI" id="CHEBI:90615"/>
        <dbReference type="ChEBI" id="CHEBI:90616"/>
        <dbReference type="EC" id="2.1.1.72"/>
    </reaction>
</comment>
<evidence type="ECO:0000256" key="3">
    <source>
        <dbReference type="ARBA" id="ARBA00022679"/>
    </source>
</evidence>
<feature type="domain" description="TaqI-like C-terminal specificity" evidence="5">
    <location>
        <begin position="39"/>
        <end position="153"/>
    </location>
</feature>
<proteinExistence type="predicted"/>
<evidence type="ECO:0000256" key="4">
    <source>
        <dbReference type="ARBA" id="ARBA00047942"/>
    </source>
</evidence>
<dbReference type="PANTHER" id="PTHR33841">
    <property type="entry name" value="DNA METHYLTRANSFERASE YEEA-RELATED"/>
    <property type="match status" value="1"/>
</dbReference>
<evidence type="ECO:0000259" key="5">
    <source>
        <dbReference type="Pfam" id="PF12950"/>
    </source>
</evidence>
<dbReference type="PANTHER" id="PTHR33841:SF1">
    <property type="entry name" value="DNA METHYLTRANSFERASE A"/>
    <property type="match status" value="1"/>
</dbReference>
<sequence>SASVIYPYSEGLNSTPNLISEFELKKKYPNTYQFLHKNKEILRQRMDSRKYYAKGNNWFRHLRPGSFRYIHPTKFIVKGIEKRAKIGLLKENTAFNGANCPGIIIENLGNYNLFYFLGILNSRLISYYLRSVCPAKLGGYTRFNVQNINNSPIRSINFFNDEEKKYHDKLVTFVGKIIKLNGKRDMLPSSSSRDKIEREIQIVDENIDELVYELYGISKEEIKIIEDGI</sequence>
<protein>
    <recommendedName>
        <fullName evidence="1">site-specific DNA-methyltransferase (adenine-specific)</fullName>
        <ecNumber evidence="1">2.1.1.72</ecNumber>
    </recommendedName>
</protein>
<dbReference type="EMBL" id="BART01022915">
    <property type="protein sequence ID" value="GAH02317.1"/>
    <property type="molecule type" value="Genomic_DNA"/>
</dbReference>